<dbReference type="InterPro" id="IPR017871">
    <property type="entry name" value="ABC_transporter-like_CS"/>
</dbReference>
<dbReference type="GO" id="GO:0005886">
    <property type="term" value="C:plasma membrane"/>
    <property type="evidence" value="ECO:0007669"/>
    <property type="project" value="TreeGrafter"/>
</dbReference>
<keyword evidence="3 5" id="KW-0067">ATP-binding</keyword>
<dbReference type="InterPro" id="IPR003593">
    <property type="entry name" value="AAA+_ATPase"/>
</dbReference>
<proteinExistence type="predicted"/>
<dbReference type="PANTHER" id="PTHR24220:SF659">
    <property type="entry name" value="TRANSPORTER, PUTATIVE-RELATED"/>
    <property type="match status" value="1"/>
</dbReference>
<sequence length="247" mass="27890">MEDLKNKSLLRRSESDGGFEPVIRMDQVGFAYSRDSFKLNIPKLSVGKSEKLGITGPSGCGKTTLLNLISGIIKQDSGSIRMGDIELNKLSSQDMKDLRLVKMGLIFQQFELLEYLNVVDNILLPFRINPILSLEAETRERARTLATSMGLGDKLKRFPANLSQGERQRVSVARALITQPELLICDEPTANLDPVNRDHILDIIASYCGENKTALVMVTHDQEILNRFDRVQDILEFSNYKDPRRHE</sequence>
<evidence type="ECO:0000256" key="3">
    <source>
        <dbReference type="ARBA" id="ARBA00022840"/>
    </source>
</evidence>
<dbReference type="AlphaFoldDB" id="A0A9X2A874"/>
<organism evidence="5 6">
    <name type="scientific">Christiangramia lutea</name>
    <dbReference type="NCBI Taxonomy" id="1607951"/>
    <lineage>
        <taxon>Bacteria</taxon>
        <taxon>Pseudomonadati</taxon>
        <taxon>Bacteroidota</taxon>
        <taxon>Flavobacteriia</taxon>
        <taxon>Flavobacteriales</taxon>
        <taxon>Flavobacteriaceae</taxon>
        <taxon>Christiangramia</taxon>
    </lineage>
</organism>
<dbReference type="GO" id="GO:0005524">
    <property type="term" value="F:ATP binding"/>
    <property type="evidence" value="ECO:0007669"/>
    <property type="project" value="UniProtKB-KW"/>
</dbReference>
<dbReference type="PROSITE" id="PS50893">
    <property type="entry name" value="ABC_TRANSPORTER_2"/>
    <property type="match status" value="1"/>
</dbReference>
<dbReference type="Pfam" id="PF00005">
    <property type="entry name" value="ABC_tran"/>
    <property type="match status" value="1"/>
</dbReference>
<dbReference type="CDD" id="cd03255">
    <property type="entry name" value="ABC_MJ0796_LolCDE_FtsE"/>
    <property type="match status" value="1"/>
</dbReference>
<dbReference type="SUPFAM" id="SSF52540">
    <property type="entry name" value="P-loop containing nucleoside triphosphate hydrolases"/>
    <property type="match status" value="1"/>
</dbReference>
<dbReference type="InterPro" id="IPR015854">
    <property type="entry name" value="ABC_transpr_LolD-like"/>
</dbReference>
<dbReference type="GO" id="GO:0022857">
    <property type="term" value="F:transmembrane transporter activity"/>
    <property type="evidence" value="ECO:0007669"/>
    <property type="project" value="TreeGrafter"/>
</dbReference>
<evidence type="ECO:0000256" key="1">
    <source>
        <dbReference type="ARBA" id="ARBA00022448"/>
    </source>
</evidence>
<keyword evidence="6" id="KW-1185">Reference proteome</keyword>
<feature type="domain" description="ABC transporter" evidence="4">
    <location>
        <begin position="23"/>
        <end position="247"/>
    </location>
</feature>
<keyword evidence="1" id="KW-0813">Transport</keyword>
<dbReference type="InterPro" id="IPR017911">
    <property type="entry name" value="MacB-like_ATP-bd"/>
</dbReference>
<dbReference type="InterPro" id="IPR003439">
    <property type="entry name" value="ABC_transporter-like_ATP-bd"/>
</dbReference>
<accession>A0A9X2A874</accession>
<dbReference type="GO" id="GO:0016887">
    <property type="term" value="F:ATP hydrolysis activity"/>
    <property type="evidence" value="ECO:0007669"/>
    <property type="project" value="InterPro"/>
</dbReference>
<dbReference type="Proteomes" id="UP001139226">
    <property type="component" value="Unassembled WGS sequence"/>
</dbReference>
<evidence type="ECO:0000313" key="5">
    <source>
        <dbReference type="EMBL" id="MCH4822294.1"/>
    </source>
</evidence>
<dbReference type="PANTHER" id="PTHR24220">
    <property type="entry name" value="IMPORT ATP-BINDING PROTEIN"/>
    <property type="match status" value="1"/>
</dbReference>
<comment type="caution">
    <text evidence="5">The sequence shown here is derived from an EMBL/GenBank/DDBJ whole genome shotgun (WGS) entry which is preliminary data.</text>
</comment>
<evidence type="ECO:0000313" key="6">
    <source>
        <dbReference type="Proteomes" id="UP001139226"/>
    </source>
</evidence>
<dbReference type="SMART" id="SM00382">
    <property type="entry name" value="AAA"/>
    <property type="match status" value="1"/>
</dbReference>
<gene>
    <name evidence="5" type="ORF">ML462_03830</name>
</gene>
<dbReference type="RefSeq" id="WP_240712403.1">
    <property type="nucleotide sequence ID" value="NZ_JAKVTV010000001.1"/>
</dbReference>
<keyword evidence="2" id="KW-0547">Nucleotide-binding</keyword>
<dbReference type="InterPro" id="IPR027417">
    <property type="entry name" value="P-loop_NTPase"/>
</dbReference>
<dbReference type="EMBL" id="JAKVTV010000001">
    <property type="protein sequence ID" value="MCH4822294.1"/>
    <property type="molecule type" value="Genomic_DNA"/>
</dbReference>
<dbReference type="Gene3D" id="3.40.50.300">
    <property type="entry name" value="P-loop containing nucleotide triphosphate hydrolases"/>
    <property type="match status" value="1"/>
</dbReference>
<evidence type="ECO:0000259" key="4">
    <source>
        <dbReference type="PROSITE" id="PS50893"/>
    </source>
</evidence>
<name>A0A9X2A874_9FLAO</name>
<evidence type="ECO:0000256" key="2">
    <source>
        <dbReference type="ARBA" id="ARBA00022741"/>
    </source>
</evidence>
<protein>
    <submittedName>
        <fullName evidence="5">ABC transporter ATP-binding protein</fullName>
    </submittedName>
</protein>
<dbReference type="PROSITE" id="PS00211">
    <property type="entry name" value="ABC_TRANSPORTER_1"/>
    <property type="match status" value="1"/>
</dbReference>
<reference evidence="5" key="1">
    <citation type="submission" date="2022-03" db="EMBL/GenBank/DDBJ databases">
        <title>Gramella crocea sp. nov., isolated from activated sludge of a seafood processing plant.</title>
        <authorList>
            <person name="Zhang X."/>
        </authorList>
    </citation>
    <scope>NUCLEOTIDE SEQUENCE</scope>
    <source>
        <strain evidence="5">YJ019</strain>
    </source>
</reference>